<keyword evidence="5" id="KW-1133">Transmembrane helix</keyword>
<dbReference type="GO" id="GO:0004672">
    <property type="term" value="F:protein kinase activity"/>
    <property type="evidence" value="ECO:0007669"/>
    <property type="project" value="InterPro"/>
</dbReference>
<accession>A0A8H3H518</accession>
<dbReference type="AlphaFoldDB" id="A0A8H3H518"/>
<keyword evidence="6" id="KW-0472">Membrane</keyword>
<dbReference type="GO" id="GO:0008320">
    <property type="term" value="F:protein transmembrane transporter activity"/>
    <property type="evidence" value="ECO:0007669"/>
    <property type="project" value="TreeGrafter"/>
</dbReference>
<evidence type="ECO:0000259" key="7">
    <source>
        <dbReference type="PROSITE" id="PS50011"/>
    </source>
</evidence>
<dbReference type="Gene3D" id="1.25.40.10">
    <property type="entry name" value="Tetratricopeptide repeat domain"/>
    <property type="match status" value="2"/>
</dbReference>
<dbReference type="SUPFAM" id="SSF56112">
    <property type="entry name" value="Protein kinase-like (PK-like)"/>
    <property type="match status" value="1"/>
</dbReference>
<evidence type="ECO:0000256" key="6">
    <source>
        <dbReference type="ARBA" id="ARBA00023136"/>
    </source>
</evidence>
<dbReference type="GO" id="GO:0005524">
    <property type="term" value="F:ATP binding"/>
    <property type="evidence" value="ECO:0007669"/>
    <property type="project" value="InterPro"/>
</dbReference>
<dbReference type="Proteomes" id="UP000663853">
    <property type="component" value="Unassembled WGS sequence"/>
</dbReference>
<dbReference type="PROSITE" id="PS50011">
    <property type="entry name" value="PROTEIN_KINASE_DOM"/>
    <property type="match status" value="1"/>
</dbReference>
<evidence type="ECO:0000256" key="1">
    <source>
        <dbReference type="ARBA" id="ARBA00004370"/>
    </source>
</evidence>
<evidence type="ECO:0000256" key="3">
    <source>
        <dbReference type="ARBA" id="ARBA00022737"/>
    </source>
</evidence>
<sequence length="582" mass="64934">MFSHQQEGPTDSVGTAASIKEPADVATFLETRGCSDITSTLNKDACSKTPWSGSGYGDIYRGALNDGTKIAIKTVRQYEHELEELGASGYYKRLAKELHKWSKCKHLNVAELLGWVVFNESLAMVSKWMDQGNVTSYLQSHPTASRYSLSFSICKGLAYLHEENIVHGNLKAAPELLRGTSSFTVAGDIHALGMTILEIFTGKIPYAEMSDAALYMHIVYDKILPLRPGEQIPTGDVCGDRLWSLLTSCWSYDPEPRPNVHVVCAIAVVIAQIQGLTTEERLKRAVNLNNRGNLARKDPELAVDFYTQAIVMSPWPHETYYYNQASNYMRFKPPQLWKAVEDCTQAILFNPKHAKAVNQRAIALEKMDDLIGALRDFTTLDIIEDFKNDATSTTIERVLYKLSTQHAKEIISSKEPRFPSTTYLSTNFAAFLRRPNVVLPDGANAGDLKFLEAQKALSEFQYAKAYELVNAALDCGLSENWKEGLAEALNLHGTFKFLMDDAAGANTDFETSTRVWPDLAQSWVLLARASKRLGKTETAFVAFEIAVERIQTVRISIFIARRCSLHSPSLEEQPTTTGTRMN</sequence>
<evidence type="ECO:0000313" key="8">
    <source>
        <dbReference type="EMBL" id="CAE6485109.1"/>
    </source>
</evidence>
<keyword evidence="4" id="KW-0802">TPR repeat</keyword>
<dbReference type="PANTHER" id="PTHR46208">
    <property type="entry name" value="MITOCHONDRIAL IMPORT RECEPTOR SUBUNIT TOM70"/>
    <property type="match status" value="1"/>
</dbReference>
<evidence type="ECO:0000256" key="2">
    <source>
        <dbReference type="ARBA" id="ARBA00022692"/>
    </source>
</evidence>
<proteinExistence type="predicted"/>
<dbReference type="InterPro" id="IPR000719">
    <property type="entry name" value="Prot_kinase_dom"/>
</dbReference>
<dbReference type="Pfam" id="PF07714">
    <property type="entry name" value="PK_Tyr_Ser-Thr"/>
    <property type="match status" value="1"/>
</dbReference>
<dbReference type="GO" id="GO:0030150">
    <property type="term" value="P:protein import into mitochondrial matrix"/>
    <property type="evidence" value="ECO:0007669"/>
    <property type="project" value="TreeGrafter"/>
</dbReference>
<dbReference type="InterPro" id="IPR001245">
    <property type="entry name" value="Ser-Thr/Tyr_kinase_cat_dom"/>
</dbReference>
<protein>
    <recommendedName>
        <fullName evidence="7">Protein kinase domain-containing protein</fullName>
    </recommendedName>
</protein>
<dbReference type="GO" id="GO:0005741">
    <property type="term" value="C:mitochondrial outer membrane"/>
    <property type="evidence" value="ECO:0007669"/>
    <property type="project" value="TreeGrafter"/>
</dbReference>
<feature type="domain" description="Protein kinase" evidence="7">
    <location>
        <begin position="45"/>
        <end position="269"/>
    </location>
</feature>
<dbReference type="EMBL" id="CAJMXA010002660">
    <property type="protein sequence ID" value="CAE6485109.1"/>
    <property type="molecule type" value="Genomic_DNA"/>
</dbReference>
<evidence type="ECO:0000256" key="4">
    <source>
        <dbReference type="ARBA" id="ARBA00022803"/>
    </source>
</evidence>
<gene>
    <name evidence="8" type="ORF">RDB_LOCUS94431</name>
</gene>
<dbReference type="GO" id="GO:0045039">
    <property type="term" value="P:protein insertion into mitochondrial inner membrane"/>
    <property type="evidence" value="ECO:0007669"/>
    <property type="project" value="TreeGrafter"/>
</dbReference>
<keyword evidence="2" id="KW-0812">Transmembrane</keyword>
<dbReference type="InterPro" id="IPR011990">
    <property type="entry name" value="TPR-like_helical_dom_sf"/>
</dbReference>
<reference evidence="8" key="1">
    <citation type="submission" date="2021-01" db="EMBL/GenBank/DDBJ databases">
        <authorList>
            <person name="Kaushik A."/>
        </authorList>
    </citation>
    <scope>NUCLEOTIDE SEQUENCE</scope>
    <source>
        <strain evidence="8">AG6-10EEA</strain>
    </source>
</reference>
<keyword evidence="3" id="KW-0677">Repeat</keyword>
<dbReference type="Gene3D" id="1.10.510.10">
    <property type="entry name" value="Transferase(Phosphotransferase) domain 1"/>
    <property type="match status" value="2"/>
</dbReference>
<dbReference type="GO" id="GO:0030943">
    <property type="term" value="F:mitochondrion targeting sequence binding"/>
    <property type="evidence" value="ECO:0007669"/>
    <property type="project" value="TreeGrafter"/>
</dbReference>
<evidence type="ECO:0000256" key="5">
    <source>
        <dbReference type="ARBA" id="ARBA00022989"/>
    </source>
</evidence>
<dbReference type="SUPFAM" id="SSF48452">
    <property type="entry name" value="TPR-like"/>
    <property type="match status" value="2"/>
</dbReference>
<name>A0A8H3H518_9AGAM</name>
<dbReference type="PANTHER" id="PTHR46208:SF1">
    <property type="entry name" value="MITOCHONDRIAL IMPORT RECEPTOR SUBUNIT TOM70"/>
    <property type="match status" value="1"/>
</dbReference>
<comment type="caution">
    <text evidence="8">The sequence shown here is derived from an EMBL/GenBank/DDBJ whole genome shotgun (WGS) entry which is preliminary data.</text>
</comment>
<dbReference type="InterPro" id="IPR011009">
    <property type="entry name" value="Kinase-like_dom_sf"/>
</dbReference>
<organism evidence="8 9">
    <name type="scientific">Rhizoctonia solani</name>
    <dbReference type="NCBI Taxonomy" id="456999"/>
    <lineage>
        <taxon>Eukaryota</taxon>
        <taxon>Fungi</taxon>
        <taxon>Dikarya</taxon>
        <taxon>Basidiomycota</taxon>
        <taxon>Agaricomycotina</taxon>
        <taxon>Agaricomycetes</taxon>
        <taxon>Cantharellales</taxon>
        <taxon>Ceratobasidiaceae</taxon>
        <taxon>Rhizoctonia</taxon>
    </lineage>
</organism>
<comment type="subcellular location">
    <subcellularLocation>
        <location evidence="1">Membrane</location>
    </subcellularLocation>
</comment>
<evidence type="ECO:0000313" key="9">
    <source>
        <dbReference type="Proteomes" id="UP000663853"/>
    </source>
</evidence>